<dbReference type="GeneID" id="36404482"/>
<dbReference type="OMA" id="PEQWIES"/>
<evidence type="ECO:0000313" key="2">
    <source>
        <dbReference type="EMBL" id="CEG35301.1"/>
    </source>
</evidence>
<organism evidence="2 3">
    <name type="scientific">Plasmopara halstedii</name>
    <name type="common">Downy mildew of sunflower</name>
    <dbReference type="NCBI Taxonomy" id="4781"/>
    <lineage>
        <taxon>Eukaryota</taxon>
        <taxon>Sar</taxon>
        <taxon>Stramenopiles</taxon>
        <taxon>Oomycota</taxon>
        <taxon>Peronosporomycetes</taxon>
        <taxon>Peronosporales</taxon>
        <taxon>Peronosporaceae</taxon>
        <taxon>Plasmopara</taxon>
    </lineage>
</organism>
<proteinExistence type="predicted"/>
<sequence length="315" mass="35136">MSSLLLRRSTSSLTIASLRACASLHTSSSVFNSRISSLNGSNSIRPSLISSRTPTFIPHSSLIILQQSSFSSKRKSWQSSNDWKSKLKTGGLILLGTSALIASTSLAFGVVIIGAAGFGMYTLYKRIFRPFQSENNTINSNLDILNDMFNRKRQRQKVQVSNDLESLVHDMPFLVRGFVKTIFSVLGQTMQNSMARAGEVRRRTNEYLQRNERICEEMGNDVSVGGPETWIETTVNGIGSIEAKFPVNGAYGSTHVIMKASIDLEGKLKFTELKYYNRQSGIKIDLLRDSSVNGRRKTVIDAEYVDLNQDSRARW</sequence>
<dbReference type="Proteomes" id="UP000054928">
    <property type="component" value="Unassembled WGS sequence"/>
</dbReference>
<evidence type="ECO:0000256" key="1">
    <source>
        <dbReference type="SAM" id="Phobius"/>
    </source>
</evidence>
<reference evidence="3" key="1">
    <citation type="submission" date="2014-09" db="EMBL/GenBank/DDBJ databases">
        <authorList>
            <person name="Sharma Rahul"/>
            <person name="Thines Marco"/>
        </authorList>
    </citation>
    <scope>NUCLEOTIDE SEQUENCE [LARGE SCALE GENOMIC DNA]</scope>
</reference>
<accession>A0A0P1A472</accession>
<dbReference type="OrthoDB" id="167208at2759"/>
<keyword evidence="1" id="KW-1133">Transmembrane helix</keyword>
<keyword evidence="1" id="KW-0472">Membrane</keyword>
<dbReference type="AlphaFoldDB" id="A0A0P1A472"/>
<dbReference type="RefSeq" id="XP_024571670.1">
    <property type="nucleotide sequence ID" value="XM_024722659.1"/>
</dbReference>
<name>A0A0P1A472_PLAHL</name>
<dbReference type="EMBL" id="CCYD01000041">
    <property type="protein sequence ID" value="CEG35301.1"/>
    <property type="molecule type" value="Genomic_DNA"/>
</dbReference>
<keyword evidence="3" id="KW-1185">Reference proteome</keyword>
<evidence type="ECO:0000313" key="3">
    <source>
        <dbReference type="Proteomes" id="UP000054928"/>
    </source>
</evidence>
<protein>
    <submittedName>
        <fullName evidence="2">Uncharacterized protein</fullName>
    </submittedName>
</protein>
<feature type="transmembrane region" description="Helical" evidence="1">
    <location>
        <begin position="91"/>
        <end position="124"/>
    </location>
</feature>
<keyword evidence="1" id="KW-0812">Transmembrane</keyword>